<dbReference type="EMBL" id="FNFO01000008">
    <property type="protein sequence ID" value="SDL79198.1"/>
    <property type="molecule type" value="Genomic_DNA"/>
</dbReference>
<evidence type="ECO:0000256" key="1">
    <source>
        <dbReference type="PROSITE-ProRule" id="PRU00169"/>
    </source>
</evidence>
<dbReference type="PROSITE" id="PS50110">
    <property type="entry name" value="RESPONSE_REGULATORY"/>
    <property type="match status" value="1"/>
</dbReference>
<keyword evidence="4" id="KW-0238">DNA-binding</keyword>
<dbReference type="Gene3D" id="3.40.50.2300">
    <property type="match status" value="1"/>
</dbReference>
<feature type="modified residue" description="4-aspartylphosphate" evidence="1">
    <location>
        <position position="57"/>
    </location>
</feature>
<keyword evidence="1" id="KW-0597">Phosphoprotein</keyword>
<dbReference type="InterPro" id="IPR001789">
    <property type="entry name" value="Sig_transdc_resp-reg_receiver"/>
</dbReference>
<protein>
    <submittedName>
        <fullName evidence="4">DNA-binding response regulator, LytR/AlgR family</fullName>
    </submittedName>
</protein>
<sequence>MDASFSCLIIDDDESVRFILEHYIERNKQLDLQASLSNGQEGLQYLLSHPVDILFLDVEMPGMNGIDLLRQLPQMPETILITSHENFAVDAFALEVADYLVKPVEYARFEKAVQRVVKNLSGPAVHAKSGPEELFVKVNGKMVRLDLTQVQYIEALSDYVIIVTDAHKHIVYSTMKAIDERLSGDYFMRIHRSYIINLKHIDTIEDNSVVINGKYIPISKSYQDDFFGRINKL</sequence>
<dbReference type="Pfam" id="PF04397">
    <property type="entry name" value="LytTR"/>
    <property type="match status" value="1"/>
</dbReference>
<proteinExistence type="predicted"/>
<dbReference type="SMART" id="SM00448">
    <property type="entry name" value="REC"/>
    <property type="match status" value="1"/>
</dbReference>
<evidence type="ECO:0000259" key="3">
    <source>
        <dbReference type="PROSITE" id="PS50930"/>
    </source>
</evidence>
<dbReference type="STRING" id="1075417.SAMN05421823_108123"/>
<dbReference type="RefSeq" id="WP_089684987.1">
    <property type="nucleotide sequence ID" value="NZ_FNFO01000008.1"/>
</dbReference>
<feature type="domain" description="Response regulatory" evidence="2">
    <location>
        <begin position="6"/>
        <end position="117"/>
    </location>
</feature>
<organism evidence="4 5">
    <name type="scientific">Catalinimonas alkaloidigena</name>
    <dbReference type="NCBI Taxonomy" id="1075417"/>
    <lineage>
        <taxon>Bacteria</taxon>
        <taxon>Pseudomonadati</taxon>
        <taxon>Bacteroidota</taxon>
        <taxon>Cytophagia</taxon>
        <taxon>Cytophagales</taxon>
        <taxon>Catalimonadaceae</taxon>
        <taxon>Catalinimonas</taxon>
    </lineage>
</organism>
<evidence type="ECO:0000313" key="5">
    <source>
        <dbReference type="Proteomes" id="UP000198510"/>
    </source>
</evidence>
<dbReference type="AlphaFoldDB" id="A0A1G9MY92"/>
<reference evidence="4 5" key="1">
    <citation type="submission" date="2016-10" db="EMBL/GenBank/DDBJ databases">
        <authorList>
            <person name="de Groot N.N."/>
        </authorList>
    </citation>
    <scope>NUCLEOTIDE SEQUENCE [LARGE SCALE GENOMIC DNA]</scope>
    <source>
        <strain evidence="4 5">DSM 25186</strain>
    </source>
</reference>
<dbReference type="OrthoDB" id="1646880at2"/>
<dbReference type="InterPro" id="IPR046947">
    <property type="entry name" value="LytR-like"/>
</dbReference>
<feature type="domain" description="HTH LytTR-type" evidence="3">
    <location>
        <begin position="134"/>
        <end position="232"/>
    </location>
</feature>
<dbReference type="Proteomes" id="UP000198510">
    <property type="component" value="Unassembled WGS sequence"/>
</dbReference>
<name>A0A1G9MY92_9BACT</name>
<dbReference type="SMART" id="SM00850">
    <property type="entry name" value="LytTR"/>
    <property type="match status" value="1"/>
</dbReference>
<dbReference type="GO" id="GO:0000156">
    <property type="term" value="F:phosphorelay response regulator activity"/>
    <property type="evidence" value="ECO:0007669"/>
    <property type="project" value="InterPro"/>
</dbReference>
<dbReference type="Gene3D" id="2.40.50.1020">
    <property type="entry name" value="LytTr DNA-binding domain"/>
    <property type="match status" value="1"/>
</dbReference>
<dbReference type="InterPro" id="IPR011006">
    <property type="entry name" value="CheY-like_superfamily"/>
</dbReference>
<dbReference type="PROSITE" id="PS50930">
    <property type="entry name" value="HTH_LYTTR"/>
    <property type="match status" value="1"/>
</dbReference>
<gene>
    <name evidence="4" type="ORF">SAMN05421823_108123</name>
</gene>
<dbReference type="PANTHER" id="PTHR37299">
    <property type="entry name" value="TRANSCRIPTIONAL REGULATOR-RELATED"/>
    <property type="match status" value="1"/>
</dbReference>
<accession>A0A1G9MY92</accession>
<dbReference type="PANTHER" id="PTHR37299:SF1">
    <property type="entry name" value="STAGE 0 SPORULATION PROTEIN A HOMOLOG"/>
    <property type="match status" value="1"/>
</dbReference>
<evidence type="ECO:0000259" key="2">
    <source>
        <dbReference type="PROSITE" id="PS50110"/>
    </source>
</evidence>
<dbReference type="SUPFAM" id="SSF52172">
    <property type="entry name" value="CheY-like"/>
    <property type="match status" value="1"/>
</dbReference>
<keyword evidence="5" id="KW-1185">Reference proteome</keyword>
<dbReference type="Pfam" id="PF00072">
    <property type="entry name" value="Response_reg"/>
    <property type="match status" value="1"/>
</dbReference>
<dbReference type="InterPro" id="IPR007492">
    <property type="entry name" value="LytTR_DNA-bd_dom"/>
</dbReference>
<dbReference type="GO" id="GO:0003677">
    <property type="term" value="F:DNA binding"/>
    <property type="evidence" value="ECO:0007669"/>
    <property type="project" value="UniProtKB-KW"/>
</dbReference>
<evidence type="ECO:0000313" key="4">
    <source>
        <dbReference type="EMBL" id="SDL79198.1"/>
    </source>
</evidence>